<proteinExistence type="predicted"/>
<evidence type="ECO:0000313" key="3">
    <source>
        <dbReference type="Proteomes" id="UP000051859"/>
    </source>
</evidence>
<dbReference type="InterPro" id="IPR050361">
    <property type="entry name" value="MPP/UQCRC_Complex"/>
</dbReference>
<comment type="caution">
    <text evidence="2">The sequence shown here is derived from an EMBL/GenBank/DDBJ whole genome shotgun (WGS) entry which is preliminary data.</text>
</comment>
<accession>A0A0R2L391</accession>
<dbReference type="GO" id="GO:0046872">
    <property type="term" value="F:metal ion binding"/>
    <property type="evidence" value="ECO:0007669"/>
    <property type="project" value="InterPro"/>
</dbReference>
<dbReference type="AlphaFoldDB" id="A0A0R2L391"/>
<name>A0A0R2L391_9LACO</name>
<dbReference type="Pfam" id="PF05193">
    <property type="entry name" value="Peptidase_M16_C"/>
    <property type="match status" value="1"/>
</dbReference>
<dbReference type="InterPro" id="IPR007863">
    <property type="entry name" value="Peptidase_M16_C"/>
</dbReference>
<gene>
    <name evidence="2" type="ORF">IV81_GL001521</name>
</gene>
<dbReference type="PATRIC" id="fig|331679.3.peg.1556"/>
<dbReference type="InterPro" id="IPR011249">
    <property type="entry name" value="Metalloenz_LuxS/M16"/>
</dbReference>
<protein>
    <submittedName>
        <fullName evidence="2">Zn-dependent peptidase</fullName>
    </submittedName>
</protein>
<sequence>MDVQIKPGIQALVLPDRRFKTVRIDLHFLKHAAIKDLAARSLVANILETSTQKYNNQVKFTHALSEMFGASFGVGAGKKGNTHDVGFSIIVANDKYVQGQSLIRTAIDFLNEVIMHPLRENNGFDDETFMRQKQNMINYVKSSIEDKQYWSAQQLRSLTFGTKVIQGVPGYGLIEDLEGLQNEDVYRAYLDMIENDLIHISVSGDVDSDAVLQDLSRFEFTKRNINLGTLITNFAVLDHELKRVEHQDVKQARLNLSYNIPAFITSDDSFTAIVFNSLFGGSPQSKLFVNVREKASLAYYASSSLDLYDGILNVQTGINGMNHDQTVEIINRQLEDIQNGDFAELELNNIKKGLRSDYLAGMDQQRTAHRRGLNDYLLHRHVSAEQWLEKLDEVTKQNIEEMARRVKVRAEFFLNGD</sequence>
<dbReference type="SUPFAM" id="SSF63411">
    <property type="entry name" value="LuxS/MPP-like metallohydrolase"/>
    <property type="match status" value="2"/>
</dbReference>
<keyword evidence="3" id="KW-1185">Reference proteome</keyword>
<organism evidence="2 3">
    <name type="scientific">Pediococcus stilesii</name>
    <dbReference type="NCBI Taxonomy" id="331679"/>
    <lineage>
        <taxon>Bacteria</taxon>
        <taxon>Bacillati</taxon>
        <taxon>Bacillota</taxon>
        <taxon>Bacilli</taxon>
        <taxon>Lactobacillales</taxon>
        <taxon>Lactobacillaceae</taxon>
        <taxon>Pediococcus</taxon>
    </lineage>
</organism>
<dbReference type="Proteomes" id="UP000051859">
    <property type="component" value="Unassembled WGS sequence"/>
</dbReference>
<evidence type="ECO:0000259" key="1">
    <source>
        <dbReference type="Pfam" id="PF05193"/>
    </source>
</evidence>
<dbReference type="PANTHER" id="PTHR11851:SF186">
    <property type="entry name" value="INACTIVE METALLOPROTEASE YMFF-RELATED"/>
    <property type="match status" value="1"/>
</dbReference>
<dbReference type="Gene3D" id="3.30.830.10">
    <property type="entry name" value="Metalloenzyme, LuxS/M16 peptidase-like"/>
    <property type="match status" value="2"/>
</dbReference>
<reference evidence="2 3" key="1">
    <citation type="journal article" date="2015" name="Genome Announc.">
        <title>Expanding the biotechnology potential of lactobacilli through comparative genomics of 213 strains and associated genera.</title>
        <authorList>
            <person name="Sun Z."/>
            <person name="Harris H.M."/>
            <person name="McCann A."/>
            <person name="Guo C."/>
            <person name="Argimon S."/>
            <person name="Zhang W."/>
            <person name="Yang X."/>
            <person name="Jeffery I.B."/>
            <person name="Cooney J.C."/>
            <person name="Kagawa T.F."/>
            <person name="Liu W."/>
            <person name="Song Y."/>
            <person name="Salvetti E."/>
            <person name="Wrobel A."/>
            <person name="Rasinkangas P."/>
            <person name="Parkhill J."/>
            <person name="Rea M.C."/>
            <person name="O'Sullivan O."/>
            <person name="Ritari J."/>
            <person name="Douillard F.P."/>
            <person name="Paul Ross R."/>
            <person name="Yang R."/>
            <person name="Briner A.E."/>
            <person name="Felis G.E."/>
            <person name="de Vos W.M."/>
            <person name="Barrangou R."/>
            <person name="Klaenhammer T.R."/>
            <person name="Caufield P.W."/>
            <person name="Cui Y."/>
            <person name="Zhang H."/>
            <person name="O'Toole P.W."/>
        </authorList>
    </citation>
    <scope>NUCLEOTIDE SEQUENCE [LARGE SCALE GENOMIC DNA]</scope>
    <source>
        <strain evidence="2 3">DSM 18001</strain>
    </source>
</reference>
<dbReference type="STRING" id="331679.IV81_GL001521"/>
<dbReference type="NCBIfam" id="NF047422">
    <property type="entry name" value="YfmF_fam"/>
    <property type="match status" value="1"/>
</dbReference>
<feature type="domain" description="Peptidase M16 C-terminal" evidence="1">
    <location>
        <begin position="181"/>
        <end position="354"/>
    </location>
</feature>
<evidence type="ECO:0000313" key="2">
    <source>
        <dbReference type="EMBL" id="KRN94341.1"/>
    </source>
</evidence>
<dbReference type="EMBL" id="JQBX01000006">
    <property type="protein sequence ID" value="KRN94341.1"/>
    <property type="molecule type" value="Genomic_DNA"/>
</dbReference>
<dbReference type="RefSeq" id="WP_057802491.1">
    <property type="nucleotide sequence ID" value="NZ_JQBX01000006.1"/>
</dbReference>
<dbReference type="PANTHER" id="PTHR11851">
    <property type="entry name" value="METALLOPROTEASE"/>
    <property type="match status" value="1"/>
</dbReference>